<evidence type="ECO:0000256" key="2">
    <source>
        <dbReference type="ARBA" id="ARBA00006024"/>
    </source>
</evidence>
<keyword evidence="11" id="KW-0406">Ion transport</keyword>
<evidence type="ECO:0000256" key="7">
    <source>
        <dbReference type="ARBA" id="ARBA00022723"/>
    </source>
</evidence>
<dbReference type="InterPro" id="IPR021993">
    <property type="entry name" value="ATPase-cat-bd"/>
</dbReference>
<keyword evidence="16" id="KW-1185">Reference proteome</keyword>
<keyword evidence="5" id="KW-0597">Phosphoprotein</keyword>
<feature type="transmembrane region" description="Helical" evidence="13">
    <location>
        <begin position="750"/>
        <end position="771"/>
    </location>
</feature>
<evidence type="ECO:0000259" key="14">
    <source>
        <dbReference type="PROSITE" id="PS50846"/>
    </source>
</evidence>
<dbReference type="Pfam" id="PF00702">
    <property type="entry name" value="Hydrolase"/>
    <property type="match status" value="1"/>
</dbReference>
<dbReference type="NCBIfam" id="TIGR01494">
    <property type="entry name" value="ATPase_P-type"/>
    <property type="match status" value="1"/>
</dbReference>
<dbReference type="Gene3D" id="2.70.150.10">
    <property type="entry name" value="Calcium-transporting ATPase, cytoplasmic transduction domain A"/>
    <property type="match status" value="1"/>
</dbReference>
<keyword evidence="10 13" id="KW-1133">Transmembrane helix</keyword>
<dbReference type="Pfam" id="PF00122">
    <property type="entry name" value="E1-E2_ATPase"/>
    <property type="match status" value="1"/>
</dbReference>
<dbReference type="Gene3D" id="3.40.50.1000">
    <property type="entry name" value="HAD superfamily/HAD-like"/>
    <property type="match status" value="1"/>
</dbReference>
<dbReference type="SUPFAM" id="SSF81653">
    <property type="entry name" value="Calcium ATPase, transduction domain A"/>
    <property type="match status" value="1"/>
</dbReference>
<evidence type="ECO:0000313" key="15">
    <source>
        <dbReference type="EMBL" id="WOK06100.1"/>
    </source>
</evidence>
<dbReference type="PANTHER" id="PTHR43520:SF5">
    <property type="entry name" value="CATION-TRANSPORTING P-TYPE ATPASE-RELATED"/>
    <property type="match status" value="1"/>
</dbReference>
<dbReference type="SUPFAM" id="SSF81665">
    <property type="entry name" value="Calcium ATPase, transmembrane domain M"/>
    <property type="match status" value="1"/>
</dbReference>
<evidence type="ECO:0000256" key="3">
    <source>
        <dbReference type="ARBA" id="ARBA00022448"/>
    </source>
</evidence>
<dbReference type="CDD" id="cd00371">
    <property type="entry name" value="HMA"/>
    <property type="match status" value="1"/>
</dbReference>
<dbReference type="InterPro" id="IPR018303">
    <property type="entry name" value="ATPase_P-typ_P_site"/>
</dbReference>
<feature type="transmembrane region" description="Helical" evidence="13">
    <location>
        <begin position="217"/>
        <end position="237"/>
    </location>
</feature>
<dbReference type="InterPro" id="IPR023299">
    <property type="entry name" value="ATPase_P-typ_cyto_dom_N"/>
</dbReference>
<evidence type="ECO:0000256" key="6">
    <source>
        <dbReference type="ARBA" id="ARBA00022692"/>
    </source>
</evidence>
<feature type="transmembrane region" description="Helical" evidence="13">
    <location>
        <begin position="277"/>
        <end position="296"/>
    </location>
</feature>
<feature type="transmembrane region" description="Helical" evidence="13">
    <location>
        <begin position="455"/>
        <end position="480"/>
    </location>
</feature>
<dbReference type="InterPro" id="IPR001757">
    <property type="entry name" value="P_typ_ATPase"/>
</dbReference>
<organism evidence="15 16">
    <name type="scientific">Imperialibacter roseus</name>
    <dbReference type="NCBI Taxonomy" id="1324217"/>
    <lineage>
        <taxon>Bacteria</taxon>
        <taxon>Pseudomonadati</taxon>
        <taxon>Bacteroidota</taxon>
        <taxon>Cytophagia</taxon>
        <taxon>Cytophagales</taxon>
        <taxon>Flammeovirgaceae</taxon>
        <taxon>Imperialibacter</taxon>
    </lineage>
</organism>
<keyword evidence="12 13" id="KW-0472">Membrane</keyword>
<accession>A0ABZ0IQ34</accession>
<keyword evidence="6 13" id="KW-0812">Transmembrane</keyword>
<sequence>MQTTLPKKPVAEKTYCYHCGDECLFEPILAHEKHFCCEGCKTVYELLQDNGLCDYYELEKTPGLSLKQPKSSEAYEFLDEEVISKKLIDFTDGKTTKVTFYIPGIHCSSCLWLLENLPRLESSVISSRVNFVKKELTVAFQQDNVTLRKIVELLASIGYAPLITLEDEAKEQKKTSSPNRKLYAQLGVAGFCFGNIMLLSFPEYLGFDGDEEYLKQFVGYLNFLLALPVVFYSAQDYFVSAFKSLRKKFVNIDVPISLGIAALFLRSSYEVFLGGEAGYFDSLAGLLFFLLIGKWFQSKSYDHLSFERNYTSYFPLAVLKWVDGATRNIPVSDIKKGDILLIRNKELIPADGILISPSASVDYSFVTGESDPVNRTQNDLLYAGGRQQGASIKVLIEKDVSQSYLTQLWNHSSFAKENEKQYQQLINVIARYFTMAVMVLATGAFIFWWQQSPTLAVNAFTAVLIVACPCALALATPFTLGNAMVMMGKAGLYLKNTHIIEKMATINRLVFDKTGTLTYAKDGDVTLGGRYSDDELQAIFSVTSHSTHPLSRKLHEHLSQRFAQKLPVDKFKEIENKGIEAAVNGKVYRIGSPSFCIEEARVSTTEGNVVYLAIDGITRGLFSIRTKTRGGLKQVIQKLAASFKTTLLSGDRSTEQSLMKEVFPDETPMYFNQTPEMKLEYVATCKASGEKVMMLGDGLNDAGALQQADVGMAISEDVASFSPASDAILDARSFELLPTFLLFARRARQIIFVCFGVSFAYNIVGLSFAMTGMLTPLLAAILMPVSSISIVALSTVLVRLVAGRLKLT</sequence>
<keyword evidence="9" id="KW-1278">Translocase</keyword>
<keyword evidence="7" id="KW-0479">Metal-binding</keyword>
<feature type="transmembrane region" description="Helical" evidence="13">
    <location>
        <begin position="777"/>
        <end position="802"/>
    </location>
</feature>
<dbReference type="PROSITE" id="PS50846">
    <property type="entry name" value="HMA_2"/>
    <property type="match status" value="1"/>
</dbReference>
<dbReference type="Gene3D" id="3.40.1110.10">
    <property type="entry name" value="Calcium-transporting ATPase, cytoplasmic domain N"/>
    <property type="match status" value="1"/>
</dbReference>
<dbReference type="InterPro" id="IPR036163">
    <property type="entry name" value="HMA_dom_sf"/>
</dbReference>
<feature type="transmembrane region" description="Helical" evidence="13">
    <location>
        <begin position="182"/>
        <end position="205"/>
    </location>
</feature>
<gene>
    <name evidence="15" type="ORF">RT717_23780</name>
</gene>
<dbReference type="PRINTS" id="PR00119">
    <property type="entry name" value="CATATPASE"/>
</dbReference>
<dbReference type="PROSITE" id="PS00154">
    <property type="entry name" value="ATPASE_E1_E2"/>
    <property type="match status" value="1"/>
</dbReference>
<comment type="subcellular location">
    <subcellularLocation>
        <location evidence="1">Cell membrane</location>
        <topology evidence="1">Multi-pass membrane protein</topology>
    </subcellularLocation>
</comment>
<keyword evidence="3" id="KW-0813">Transport</keyword>
<proteinExistence type="inferred from homology"/>
<dbReference type="Pfam" id="PF12156">
    <property type="entry name" value="ATPase-cat_bd"/>
    <property type="match status" value="1"/>
</dbReference>
<dbReference type="InterPro" id="IPR023214">
    <property type="entry name" value="HAD_sf"/>
</dbReference>
<evidence type="ECO:0000256" key="12">
    <source>
        <dbReference type="ARBA" id="ARBA00023136"/>
    </source>
</evidence>
<dbReference type="SUPFAM" id="SSF56784">
    <property type="entry name" value="HAD-like"/>
    <property type="match status" value="1"/>
</dbReference>
<dbReference type="Gene3D" id="3.30.70.100">
    <property type="match status" value="1"/>
</dbReference>
<dbReference type="PANTHER" id="PTHR43520">
    <property type="entry name" value="ATP7, ISOFORM B"/>
    <property type="match status" value="1"/>
</dbReference>
<evidence type="ECO:0000256" key="1">
    <source>
        <dbReference type="ARBA" id="ARBA00004651"/>
    </source>
</evidence>
<name>A0ABZ0IQ34_9BACT</name>
<dbReference type="InterPro" id="IPR036412">
    <property type="entry name" value="HAD-like_sf"/>
</dbReference>
<evidence type="ECO:0000256" key="10">
    <source>
        <dbReference type="ARBA" id="ARBA00022989"/>
    </source>
</evidence>
<evidence type="ECO:0000256" key="11">
    <source>
        <dbReference type="ARBA" id="ARBA00023065"/>
    </source>
</evidence>
<keyword evidence="4" id="KW-1003">Cell membrane</keyword>
<evidence type="ECO:0000313" key="16">
    <source>
        <dbReference type="Proteomes" id="UP001302349"/>
    </source>
</evidence>
<dbReference type="SUPFAM" id="SSF55008">
    <property type="entry name" value="HMA, heavy metal-associated domain"/>
    <property type="match status" value="1"/>
</dbReference>
<dbReference type="InterPro" id="IPR023298">
    <property type="entry name" value="ATPase_P-typ_TM_dom_sf"/>
</dbReference>
<dbReference type="Proteomes" id="UP001302349">
    <property type="component" value="Chromosome"/>
</dbReference>
<dbReference type="PRINTS" id="PR00943">
    <property type="entry name" value="CUATPASE"/>
</dbReference>
<evidence type="ECO:0000256" key="8">
    <source>
        <dbReference type="ARBA" id="ARBA00022842"/>
    </source>
</evidence>
<dbReference type="RefSeq" id="WP_317488837.1">
    <property type="nucleotide sequence ID" value="NZ_CP136051.1"/>
</dbReference>
<dbReference type="InterPro" id="IPR059000">
    <property type="entry name" value="ATPase_P-type_domA"/>
</dbReference>
<feature type="transmembrane region" description="Helical" evidence="13">
    <location>
        <begin position="249"/>
        <end position="265"/>
    </location>
</feature>
<evidence type="ECO:0000256" key="5">
    <source>
        <dbReference type="ARBA" id="ARBA00022553"/>
    </source>
</evidence>
<comment type="similarity">
    <text evidence="2">Belongs to the cation transport ATPase (P-type) (TC 3.A.3) family. Type IB subfamily.</text>
</comment>
<keyword evidence="8" id="KW-0460">Magnesium</keyword>
<feature type="domain" description="HMA" evidence="14">
    <location>
        <begin position="96"/>
        <end position="162"/>
    </location>
</feature>
<feature type="transmembrane region" description="Helical" evidence="13">
    <location>
        <begin position="429"/>
        <end position="449"/>
    </location>
</feature>
<reference evidence="15 16" key="1">
    <citation type="journal article" date="2023" name="Microbiol. Resour. Announc.">
        <title>Complete Genome Sequence of Imperialibacter roseus strain P4T.</title>
        <authorList>
            <person name="Tizabi D.R."/>
            <person name="Bachvaroff T."/>
            <person name="Hill R.T."/>
        </authorList>
    </citation>
    <scope>NUCLEOTIDE SEQUENCE [LARGE SCALE GENOMIC DNA]</scope>
    <source>
        <strain evidence="15 16">P4T</strain>
    </source>
</reference>
<dbReference type="EMBL" id="CP136051">
    <property type="protein sequence ID" value="WOK06100.1"/>
    <property type="molecule type" value="Genomic_DNA"/>
</dbReference>
<evidence type="ECO:0000256" key="13">
    <source>
        <dbReference type="SAM" id="Phobius"/>
    </source>
</evidence>
<protein>
    <submittedName>
        <fullName evidence="15">Heavy metal translocating P-type ATPase metal-binding domain-containing protein</fullName>
    </submittedName>
</protein>
<evidence type="ECO:0000256" key="4">
    <source>
        <dbReference type="ARBA" id="ARBA00022475"/>
    </source>
</evidence>
<dbReference type="InterPro" id="IPR008250">
    <property type="entry name" value="ATPase_P-typ_transduc_dom_A_sf"/>
</dbReference>
<evidence type="ECO:0000256" key="9">
    <source>
        <dbReference type="ARBA" id="ARBA00022967"/>
    </source>
</evidence>
<dbReference type="InterPro" id="IPR006121">
    <property type="entry name" value="HMA_dom"/>
</dbReference>